<dbReference type="GO" id="GO:0075512">
    <property type="term" value="P:clathrin-dependent endocytosis of virus by host cell"/>
    <property type="evidence" value="ECO:0007669"/>
    <property type="project" value="UniProtKB-KW"/>
</dbReference>
<organism evidence="13">
    <name type="scientific">Bluetongue virus 15</name>
    <dbReference type="NCBI Taxonomy" id="35331"/>
    <lineage>
        <taxon>Viruses</taxon>
        <taxon>Riboviria</taxon>
        <taxon>Orthornavirae</taxon>
        <taxon>Duplornaviricota</taxon>
        <taxon>Resentoviricetes</taxon>
        <taxon>Reovirales</taxon>
        <taxon>Sedoreoviridae</taxon>
        <taxon>Orbivirus</taxon>
        <taxon>Orbivirus caerulinguae</taxon>
        <taxon>Bluetongue virus</taxon>
    </lineage>
</organism>
<dbReference type="GO" id="GO:0039625">
    <property type="term" value="C:viral inner capsid"/>
    <property type="evidence" value="ECO:0007669"/>
    <property type="project" value="UniProtKB-KW"/>
</dbReference>
<evidence type="ECO:0000256" key="12">
    <source>
        <dbReference type="ARBA" id="ARBA00023296"/>
    </source>
</evidence>
<comment type="similarity">
    <text evidence="2">Belongs to the orbivirus VP2 family.</text>
</comment>
<dbReference type="GO" id="GO:0019062">
    <property type="term" value="P:virion attachment to host cell"/>
    <property type="evidence" value="ECO:0007669"/>
    <property type="project" value="UniProtKB-KW"/>
</dbReference>
<evidence type="ECO:0000256" key="1">
    <source>
        <dbReference type="ARBA" id="ARBA00004328"/>
    </source>
</evidence>
<evidence type="ECO:0000256" key="10">
    <source>
        <dbReference type="ARBA" id="ARBA00022890"/>
    </source>
</evidence>
<evidence type="ECO:0000313" key="14">
    <source>
        <dbReference type="EMBL" id="AKV60675.1"/>
    </source>
</evidence>
<reference evidence="14" key="2">
    <citation type="journal article" date="2015" name="PLoS Pathog.">
        <title>Widespread Reassortment Shapes the Evolution and Epidemiology of Bluetongue Virus following European Invasion.</title>
        <authorList>
            <person name="Nomikou K."/>
            <person name="Hughes J."/>
            <person name="Wash R."/>
            <person name="Kellam P."/>
            <person name="Breard E."/>
            <person name="Zientara S."/>
            <person name="Palmarini M."/>
            <person name="Biek R."/>
            <person name="Mertens P."/>
        </authorList>
    </citation>
    <scope>NUCLEOTIDE SEQUENCE</scope>
    <source>
        <strain evidence="14">ISR2006/11</strain>
    </source>
</reference>
<reference evidence="13" key="1">
    <citation type="journal article" date="2011" name="Vaccine">
        <title>Contamination in bluetongue virus challenge experiments.</title>
        <authorList>
            <person name="Eschbaumer M."/>
            <person name="Wackerlin R."/>
            <person name="Savini G."/>
            <person name="Zientara S."/>
            <person name="Sailleau C."/>
            <person name="Breard E."/>
            <person name="Beer M."/>
            <person name="Hoffmann B."/>
        </authorList>
    </citation>
    <scope>NUCLEOTIDE SEQUENCE</scope>
</reference>
<keyword evidence="8" id="KW-1161">Viral attachment to host cell</keyword>
<evidence type="ECO:0000256" key="4">
    <source>
        <dbReference type="ARBA" id="ARBA00022561"/>
    </source>
</evidence>
<evidence type="ECO:0000256" key="8">
    <source>
        <dbReference type="ARBA" id="ARBA00022804"/>
    </source>
</evidence>
<dbReference type="InterPro" id="IPR001742">
    <property type="entry name" value="Capsid_VP2_Orbivir"/>
</dbReference>
<sequence>MEDFPVSVIERNSTIAPAIIKRYPIIVDLRNMVALSGGKNDVTNIPRVRNIGVRQEGIRVGLKYRPDTETNVIFPKNLDVLIRAYDHKHRLTRDKRPTDHDADSISDGDVTVWVTNRTNEFYDIQPIYHTLEDEVCKVKFTSLLGSVSTDSNYAESMSYHYIGVERDKCDHSKWHRFFPMLLSDSINLGKEVGYILKETYKIKAIGEAREGQRQELRVDVPYTPGIGRNERISDMKLPVYKRFLEGYIRCQIEPNVPEKLTELKNQLDAICVAWYGGQVPIVADEICKITSRIGRLMWNTEEEPVDETMRSRAFQESIRLMFRTENSEYNNIQAIGSGRTQRQKFYALLIIAATDSFRWRIWWNNPYPCLRGCLIACEMELGDVYKSLKSIYKWTLRSSYSSQREIDRQLNVFPYQKINLFDFSGTPGTEIIHWRIAHIPVPDEIDYEHGYLCPESGDYDIVMAVDDDLYSTFKHRVIDRGWEHQAMKLDELIPQENNIFKMEFEKDAHLDNRNHLVLPPYYNRVVYCPLYHATAKITPTEISHRQSDDPWCERTLYGFRGDHVMTHYTGLNHIMNRRKPLMGQTLSVAQSMGDYTKYILGDGWSANSCTGTAYSSRLPTMLFQDIFDAIIRHLPKDKLRDQADYFSESRRRVGDIIDWDTFIVYSIYACFERKNQVLREEDATQIVRGISTAGKEKRLKLIERSFPIYYRELMKIKNAKTWKDAYAFNFLPLLLCAGTNVQYVHRQWSYPVLVSMEKGPRIIPAMVGRDLADGNLGDWHAYIKYYMGQHMEDQEVEEDSLEILKISLEHYMSHSYISNVKDVAVRMTKEIVLDLYFASGCNGVSEMMTFLLPIIHPRKGLVMFCIADDQVQPQVQCETALRRFPYTREYIHDVIVIQVGRPGELKQVWKRGSTKVKVCRRNFLRYDHKVILSRLCGLVYGNYELMTKLTNI</sequence>
<evidence type="ECO:0000256" key="9">
    <source>
        <dbReference type="ARBA" id="ARBA00022844"/>
    </source>
</evidence>
<evidence type="ECO:0000256" key="3">
    <source>
        <dbReference type="ARBA" id="ARBA00015347"/>
    </source>
</evidence>
<accession>F6LQ38</accession>
<comment type="subcellular location">
    <subcellularLocation>
        <location evidence="1">Virion</location>
    </subcellularLocation>
</comment>
<evidence type="ECO:0000256" key="11">
    <source>
        <dbReference type="ARBA" id="ARBA00022996"/>
    </source>
</evidence>
<keyword evidence="5" id="KW-1165">Clathrin-mediated endocytosis of virus by host</keyword>
<dbReference type="EMBL" id="KP821098">
    <property type="protein sequence ID" value="AKV60675.1"/>
    <property type="molecule type" value="Genomic_RNA"/>
</dbReference>
<keyword evidence="6" id="KW-0945">Host-virus interaction</keyword>
<evidence type="ECO:0000256" key="2">
    <source>
        <dbReference type="ARBA" id="ARBA00008722"/>
    </source>
</evidence>
<evidence type="ECO:0000256" key="5">
    <source>
        <dbReference type="ARBA" id="ARBA00022570"/>
    </source>
</evidence>
<keyword evidence="11" id="KW-1153">Inner capsid protein</keyword>
<evidence type="ECO:0000256" key="7">
    <source>
        <dbReference type="ARBA" id="ARBA00022595"/>
    </source>
</evidence>
<dbReference type="GO" id="GO:0005198">
    <property type="term" value="F:structural molecule activity"/>
    <property type="evidence" value="ECO:0007669"/>
    <property type="project" value="InterPro"/>
</dbReference>
<protein>
    <recommendedName>
        <fullName evidence="3">Outer capsid protein VP2</fullName>
    </recommendedName>
</protein>
<keyword evidence="4" id="KW-0167">Capsid protein</keyword>
<evidence type="ECO:0000256" key="6">
    <source>
        <dbReference type="ARBA" id="ARBA00022581"/>
    </source>
</evidence>
<proteinExistence type="inferred from homology"/>
<dbReference type="Pfam" id="PF00898">
    <property type="entry name" value="Orbi_VP2"/>
    <property type="match status" value="1"/>
</dbReference>
<keyword evidence="12" id="KW-1160">Virus entry into host cell</keyword>
<keyword evidence="9" id="KW-0946">Virion</keyword>
<evidence type="ECO:0000313" key="13">
    <source>
        <dbReference type="EMBL" id="AEF32120.1"/>
    </source>
</evidence>
<keyword evidence="7" id="KW-1162">Viral penetration into host cytoplasm</keyword>
<dbReference type="EMBL" id="JF343006">
    <property type="protein sequence ID" value="AEF32120.1"/>
    <property type="molecule type" value="Genomic_RNA"/>
</dbReference>
<name>F6LQ38_BTV</name>
<keyword evidence="10" id="KW-1164">Virus endocytosis by host</keyword>